<dbReference type="AlphaFoldDB" id="A0A8J6CAZ5"/>
<name>A0A8J6CAZ5_DIALT</name>
<organism evidence="2 3">
    <name type="scientific">Diacronema lutheri</name>
    <name type="common">Unicellular marine alga</name>
    <name type="synonym">Monochrysis lutheri</name>
    <dbReference type="NCBI Taxonomy" id="2081491"/>
    <lineage>
        <taxon>Eukaryota</taxon>
        <taxon>Haptista</taxon>
        <taxon>Haptophyta</taxon>
        <taxon>Pavlovophyceae</taxon>
        <taxon>Pavlovales</taxon>
        <taxon>Pavlovaceae</taxon>
        <taxon>Diacronema</taxon>
    </lineage>
</organism>
<reference evidence="2" key="1">
    <citation type="submission" date="2021-05" db="EMBL/GenBank/DDBJ databases">
        <title>The genome of the haptophyte Pavlova lutheri (Diacronema luteri, Pavlovales) - a model for lipid biosynthesis in eukaryotic algae.</title>
        <authorList>
            <person name="Hulatt C.J."/>
            <person name="Posewitz M.C."/>
        </authorList>
    </citation>
    <scope>NUCLEOTIDE SEQUENCE</scope>
    <source>
        <strain evidence="2">NIVA-4/92</strain>
    </source>
</reference>
<feature type="compositionally biased region" description="Basic and acidic residues" evidence="1">
    <location>
        <begin position="1"/>
        <end position="15"/>
    </location>
</feature>
<dbReference type="Proteomes" id="UP000751190">
    <property type="component" value="Unassembled WGS sequence"/>
</dbReference>
<gene>
    <name evidence="2" type="ORF">KFE25_005599</name>
</gene>
<evidence type="ECO:0000313" key="2">
    <source>
        <dbReference type="EMBL" id="KAG8466029.1"/>
    </source>
</evidence>
<comment type="caution">
    <text evidence="2">The sequence shown here is derived from an EMBL/GenBank/DDBJ whole genome shotgun (WGS) entry which is preliminary data.</text>
</comment>
<evidence type="ECO:0000313" key="3">
    <source>
        <dbReference type="Proteomes" id="UP000751190"/>
    </source>
</evidence>
<feature type="region of interest" description="Disordered" evidence="1">
    <location>
        <begin position="1"/>
        <end position="23"/>
    </location>
</feature>
<keyword evidence="3" id="KW-1185">Reference proteome</keyword>
<proteinExistence type="predicted"/>
<protein>
    <submittedName>
        <fullName evidence="2">Uncharacterized protein</fullName>
    </submittedName>
</protein>
<sequence>MAAKAPRPEVMDRRAPAAPAAPAAPVALRAIIDDSGPLKQPETAAAEATTMSSAKPLDFKDKMQLLRAQLGIADDVPLHAAVLQAEKAAGLPPVHEGASLATRLDALFEVLGI</sequence>
<accession>A0A8J6CAZ5</accession>
<dbReference type="EMBL" id="JAGTXO010000009">
    <property type="protein sequence ID" value="KAG8466029.1"/>
    <property type="molecule type" value="Genomic_DNA"/>
</dbReference>
<evidence type="ECO:0000256" key="1">
    <source>
        <dbReference type="SAM" id="MobiDB-lite"/>
    </source>
</evidence>